<sequence>MKVKWYLGALLIVLSVLGLSQYNGAHPNQEIILNFTDENTTSDEAQRAIVLVKNQLQSIGAASVKVHELDKGTLKITYYSPTDVSSVKNLLVNDKHLEVGYASHSKQPKPLNEKDYKLEVYELQNNDLETSGLNGKCMLSAKQDFDRFHSPKVNTLYKKNTQVAAANNTFKVALKVFKAVEDTIEKTSQDIPDVRAGPIC</sequence>
<reference evidence="2" key="2">
    <citation type="submission" date="2014-07" db="EMBL/GenBank/DDBJ databases">
        <title>Genome sequence of Mangrovimonas yunxiaonensis.</title>
        <authorList>
            <person name="Li Y."/>
            <person name="Zheng T."/>
        </authorList>
    </citation>
    <scope>NUCLEOTIDE SEQUENCE [LARGE SCALE GENOMIC DNA]</scope>
    <source>
        <strain evidence="2">LY01</strain>
    </source>
</reference>
<dbReference type="OrthoDB" id="1144910at2"/>
<evidence type="ECO:0000313" key="1">
    <source>
        <dbReference type="EMBL" id="KFB00649.1"/>
    </source>
</evidence>
<comment type="caution">
    <text evidence="1">The sequence shown here is derived from an EMBL/GenBank/DDBJ whole genome shotgun (WGS) entry which is preliminary data.</text>
</comment>
<dbReference type="eggNOG" id="ENOG5031FH1">
    <property type="taxonomic scope" value="Bacteria"/>
</dbReference>
<accession>A0A084TIW3</accession>
<protein>
    <submittedName>
        <fullName evidence="1">Uncharacterized protein</fullName>
    </submittedName>
</protein>
<dbReference type="AlphaFoldDB" id="A0A084TIW3"/>
<keyword evidence="2" id="KW-1185">Reference proteome</keyword>
<name>A0A084TIW3_9FLAO</name>
<gene>
    <name evidence="1" type="ORF">IA57_09275</name>
</gene>
<dbReference type="RefSeq" id="WP_036122240.1">
    <property type="nucleotide sequence ID" value="NZ_BMET01000007.1"/>
</dbReference>
<dbReference type="Proteomes" id="UP000028521">
    <property type="component" value="Unassembled WGS sequence"/>
</dbReference>
<dbReference type="EMBL" id="JPFK01000007">
    <property type="protein sequence ID" value="KFB00649.1"/>
    <property type="molecule type" value="Genomic_DNA"/>
</dbReference>
<organism evidence="1 2">
    <name type="scientific">Mangrovimonas yunxiaonensis</name>
    <dbReference type="NCBI Taxonomy" id="1197477"/>
    <lineage>
        <taxon>Bacteria</taxon>
        <taxon>Pseudomonadati</taxon>
        <taxon>Bacteroidota</taxon>
        <taxon>Flavobacteriia</taxon>
        <taxon>Flavobacteriales</taxon>
        <taxon>Flavobacteriaceae</taxon>
        <taxon>Mangrovimonas</taxon>
    </lineage>
</organism>
<evidence type="ECO:0000313" key="2">
    <source>
        <dbReference type="Proteomes" id="UP000028521"/>
    </source>
</evidence>
<reference evidence="1 2" key="1">
    <citation type="journal article" date="2014" name="Genome Announc.">
        <title>Draft Genome Sequence of the Algicidal Bacterium Mangrovimonas yunxiaonensis Strain LY01.</title>
        <authorList>
            <person name="Li Y."/>
            <person name="Zhu H."/>
            <person name="Li C."/>
            <person name="Zhang H."/>
            <person name="Chen Z."/>
            <person name="Zheng W."/>
            <person name="Xu H."/>
            <person name="Zheng T."/>
        </authorList>
    </citation>
    <scope>NUCLEOTIDE SEQUENCE [LARGE SCALE GENOMIC DNA]</scope>
    <source>
        <strain evidence="1 2">LY01</strain>
    </source>
</reference>
<proteinExistence type="predicted"/>
<dbReference type="STRING" id="1197477.IA57_09275"/>